<accession>A0A0L0C391</accession>
<organism evidence="2 3">
    <name type="scientific">Lucilia cuprina</name>
    <name type="common">Green bottle fly</name>
    <name type="synonym">Australian sheep blowfly</name>
    <dbReference type="NCBI Taxonomy" id="7375"/>
    <lineage>
        <taxon>Eukaryota</taxon>
        <taxon>Metazoa</taxon>
        <taxon>Ecdysozoa</taxon>
        <taxon>Arthropoda</taxon>
        <taxon>Hexapoda</taxon>
        <taxon>Insecta</taxon>
        <taxon>Pterygota</taxon>
        <taxon>Neoptera</taxon>
        <taxon>Endopterygota</taxon>
        <taxon>Diptera</taxon>
        <taxon>Brachycera</taxon>
        <taxon>Muscomorpha</taxon>
        <taxon>Oestroidea</taxon>
        <taxon>Calliphoridae</taxon>
        <taxon>Luciliinae</taxon>
        <taxon>Lucilia</taxon>
    </lineage>
</organism>
<dbReference type="OrthoDB" id="7998439at2759"/>
<dbReference type="STRING" id="7375.A0A0L0C391"/>
<evidence type="ECO:0000313" key="2">
    <source>
        <dbReference type="EMBL" id="KNC26813.1"/>
    </source>
</evidence>
<evidence type="ECO:0000313" key="3">
    <source>
        <dbReference type="Proteomes" id="UP000037069"/>
    </source>
</evidence>
<gene>
    <name evidence="2" type="ORF">FF38_06387</name>
</gene>
<keyword evidence="1" id="KW-0472">Membrane</keyword>
<feature type="transmembrane region" description="Helical" evidence="1">
    <location>
        <begin position="118"/>
        <end position="138"/>
    </location>
</feature>
<evidence type="ECO:0000256" key="1">
    <source>
        <dbReference type="SAM" id="Phobius"/>
    </source>
</evidence>
<dbReference type="EMBL" id="JRES01000955">
    <property type="protein sequence ID" value="KNC26813.1"/>
    <property type="molecule type" value="Genomic_DNA"/>
</dbReference>
<sequence>MEIFYQKSLWKILRLLIILFIFYSHLIEAGWSSQCWKKHNSGSIQTPDGEFRRPFGILCTYQCFLWFQPVFPYCEFIFDLRMSRHFTTLPDCYEIHCNETFTFFNDPNDCFDDNMAKLLTYIFIVGSIILWYFLLFGYGGDKIGGSEGGGGGGIIRGVAATNGHGNPLEGRDYHHMERAGHIKRDLNHCWRRYDGYNLQNTIVNKKEQLKKPYGILCNFKCTWFFTITFPTCEFIYDYKLSCYLFTSLPDCTTVKCTLLNYFT</sequence>
<dbReference type="Proteomes" id="UP000037069">
    <property type="component" value="Unassembled WGS sequence"/>
</dbReference>
<name>A0A0L0C391_LUCCU</name>
<keyword evidence="3" id="KW-1185">Reference proteome</keyword>
<keyword evidence="1" id="KW-1133">Transmembrane helix</keyword>
<dbReference type="AlphaFoldDB" id="A0A0L0C391"/>
<proteinExistence type="predicted"/>
<reference evidence="2 3" key="1">
    <citation type="journal article" date="2015" name="Nat. Commun.">
        <title>Lucilia cuprina genome unlocks parasitic fly biology to underpin future interventions.</title>
        <authorList>
            <person name="Anstead C.A."/>
            <person name="Korhonen P.K."/>
            <person name="Young N.D."/>
            <person name="Hall R.S."/>
            <person name="Jex A.R."/>
            <person name="Murali S.C."/>
            <person name="Hughes D.S."/>
            <person name="Lee S.F."/>
            <person name="Perry T."/>
            <person name="Stroehlein A.J."/>
            <person name="Ansell B.R."/>
            <person name="Breugelmans B."/>
            <person name="Hofmann A."/>
            <person name="Qu J."/>
            <person name="Dugan S."/>
            <person name="Lee S.L."/>
            <person name="Chao H."/>
            <person name="Dinh H."/>
            <person name="Han Y."/>
            <person name="Doddapaneni H.V."/>
            <person name="Worley K.C."/>
            <person name="Muzny D.M."/>
            <person name="Ioannidis P."/>
            <person name="Waterhouse R.M."/>
            <person name="Zdobnov E.M."/>
            <person name="James P.J."/>
            <person name="Bagnall N.H."/>
            <person name="Kotze A.C."/>
            <person name="Gibbs R.A."/>
            <person name="Richards S."/>
            <person name="Batterham P."/>
            <person name="Gasser R.B."/>
        </authorList>
    </citation>
    <scope>NUCLEOTIDE SEQUENCE [LARGE SCALE GENOMIC DNA]</scope>
    <source>
        <strain evidence="2 3">LS</strain>
        <tissue evidence="2">Full body</tissue>
    </source>
</reference>
<keyword evidence="1" id="KW-0812">Transmembrane</keyword>
<protein>
    <submittedName>
        <fullName evidence="2">Uncharacterized protein</fullName>
    </submittedName>
</protein>
<comment type="caution">
    <text evidence="2">The sequence shown here is derived from an EMBL/GenBank/DDBJ whole genome shotgun (WGS) entry which is preliminary data.</text>
</comment>
<feature type="transmembrane region" description="Helical" evidence="1">
    <location>
        <begin position="12"/>
        <end position="31"/>
    </location>
</feature>